<dbReference type="PROSITE" id="PS00041">
    <property type="entry name" value="HTH_ARAC_FAMILY_1"/>
    <property type="match status" value="1"/>
</dbReference>
<dbReference type="AlphaFoldDB" id="A0A9D2N9F8"/>
<dbReference type="SUPFAM" id="SSF51215">
    <property type="entry name" value="Regulatory protein AraC"/>
    <property type="match status" value="1"/>
</dbReference>
<dbReference type="PANTHER" id="PTHR43280:SF29">
    <property type="entry name" value="ARAC-FAMILY TRANSCRIPTIONAL REGULATOR"/>
    <property type="match status" value="1"/>
</dbReference>
<dbReference type="GO" id="GO:0043565">
    <property type="term" value="F:sequence-specific DNA binding"/>
    <property type="evidence" value="ECO:0007669"/>
    <property type="project" value="InterPro"/>
</dbReference>
<sequence length="257" mass="30493">MIVYEEFHFGKEKHIAFYHPVDFSHFAHLHRSYELLYLKQGGLEVTVNGKAFLMHAGDMVLVLPYEVHSYRDLGGSVCDVAVFSPDYVQEFYSQTVHHFLACPVFRMEPEQIRRLEALLFYDDSNLFLTKAALYETVACVLSQTELKYRKEEDRDLLHRILLFIRQHYREELTLQDLAEELGYSRLYLSRYINRFLKLSFPDLIHEHRVCQAIYLLEHTAMPVSEVAFDCGYSSLRTFNRCFKRVTGKTPREYREEH</sequence>
<dbReference type="InterPro" id="IPR014710">
    <property type="entry name" value="RmlC-like_jellyroll"/>
</dbReference>
<reference evidence="5" key="2">
    <citation type="submission" date="2021-04" db="EMBL/GenBank/DDBJ databases">
        <authorList>
            <person name="Gilroy R."/>
        </authorList>
    </citation>
    <scope>NUCLEOTIDE SEQUENCE</scope>
    <source>
        <strain evidence="5">CHK185-5351</strain>
    </source>
</reference>
<dbReference type="Gene3D" id="1.10.10.60">
    <property type="entry name" value="Homeodomain-like"/>
    <property type="match status" value="2"/>
</dbReference>
<evidence type="ECO:0000313" key="6">
    <source>
        <dbReference type="Proteomes" id="UP000823849"/>
    </source>
</evidence>
<dbReference type="Pfam" id="PF07883">
    <property type="entry name" value="Cupin_2"/>
    <property type="match status" value="1"/>
</dbReference>
<evidence type="ECO:0000256" key="3">
    <source>
        <dbReference type="ARBA" id="ARBA00023163"/>
    </source>
</evidence>
<dbReference type="InterPro" id="IPR037923">
    <property type="entry name" value="HTH-like"/>
</dbReference>
<dbReference type="GO" id="GO:0003700">
    <property type="term" value="F:DNA-binding transcription factor activity"/>
    <property type="evidence" value="ECO:0007669"/>
    <property type="project" value="InterPro"/>
</dbReference>
<dbReference type="EMBL" id="DWWU01000030">
    <property type="protein sequence ID" value="HJC15529.1"/>
    <property type="molecule type" value="Genomic_DNA"/>
</dbReference>
<dbReference type="Proteomes" id="UP000823849">
    <property type="component" value="Unassembled WGS sequence"/>
</dbReference>
<dbReference type="Pfam" id="PF12833">
    <property type="entry name" value="HTH_18"/>
    <property type="match status" value="1"/>
</dbReference>
<name>A0A9D2N9F8_9FIRM</name>
<evidence type="ECO:0000256" key="1">
    <source>
        <dbReference type="ARBA" id="ARBA00023015"/>
    </source>
</evidence>
<dbReference type="InterPro" id="IPR020449">
    <property type="entry name" value="Tscrpt_reg_AraC-type_HTH"/>
</dbReference>
<dbReference type="PANTHER" id="PTHR43280">
    <property type="entry name" value="ARAC-FAMILY TRANSCRIPTIONAL REGULATOR"/>
    <property type="match status" value="1"/>
</dbReference>
<accession>A0A9D2N9F8</accession>
<protein>
    <submittedName>
        <fullName evidence="5">AraC family transcriptional regulator</fullName>
    </submittedName>
</protein>
<keyword evidence="3" id="KW-0804">Transcription</keyword>
<feature type="domain" description="HTH araC/xylS-type" evidence="4">
    <location>
        <begin position="158"/>
        <end position="256"/>
    </location>
</feature>
<proteinExistence type="predicted"/>
<evidence type="ECO:0000259" key="4">
    <source>
        <dbReference type="PROSITE" id="PS01124"/>
    </source>
</evidence>
<reference evidence="5" key="1">
    <citation type="journal article" date="2021" name="PeerJ">
        <title>Extensive microbial diversity within the chicken gut microbiome revealed by metagenomics and culture.</title>
        <authorList>
            <person name="Gilroy R."/>
            <person name="Ravi A."/>
            <person name="Getino M."/>
            <person name="Pursley I."/>
            <person name="Horton D.L."/>
            <person name="Alikhan N.F."/>
            <person name="Baker D."/>
            <person name="Gharbi K."/>
            <person name="Hall N."/>
            <person name="Watson M."/>
            <person name="Adriaenssens E.M."/>
            <person name="Foster-Nyarko E."/>
            <person name="Jarju S."/>
            <person name="Secka A."/>
            <person name="Antonio M."/>
            <person name="Oren A."/>
            <person name="Chaudhuri R.R."/>
            <person name="La Ragione R."/>
            <person name="Hildebrand F."/>
            <person name="Pallen M.J."/>
        </authorList>
    </citation>
    <scope>NUCLEOTIDE SEQUENCE</scope>
    <source>
        <strain evidence="5">CHK185-5351</strain>
    </source>
</reference>
<keyword evidence="2" id="KW-0238">DNA-binding</keyword>
<dbReference type="InterPro" id="IPR001387">
    <property type="entry name" value="Cro/C1-type_HTH"/>
</dbReference>
<dbReference type="PRINTS" id="PR00032">
    <property type="entry name" value="HTHARAC"/>
</dbReference>
<comment type="caution">
    <text evidence="5">The sequence shown here is derived from an EMBL/GenBank/DDBJ whole genome shotgun (WGS) entry which is preliminary data.</text>
</comment>
<organism evidence="5 6">
    <name type="scientific">Candidatus Fusicatenibacter intestinigallinarum</name>
    <dbReference type="NCBI Taxonomy" id="2838598"/>
    <lineage>
        <taxon>Bacteria</taxon>
        <taxon>Bacillati</taxon>
        <taxon>Bacillota</taxon>
        <taxon>Clostridia</taxon>
        <taxon>Lachnospirales</taxon>
        <taxon>Lachnospiraceae</taxon>
        <taxon>Fusicatenibacter</taxon>
    </lineage>
</organism>
<dbReference type="SUPFAM" id="SSF46689">
    <property type="entry name" value="Homeodomain-like"/>
    <property type="match status" value="2"/>
</dbReference>
<dbReference type="Gene3D" id="2.60.120.10">
    <property type="entry name" value="Jelly Rolls"/>
    <property type="match status" value="1"/>
</dbReference>
<dbReference type="InterPro" id="IPR009057">
    <property type="entry name" value="Homeodomain-like_sf"/>
</dbReference>
<dbReference type="InterPro" id="IPR018062">
    <property type="entry name" value="HTH_AraC-typ_CS"/>
</dbReference>
<keyword evidence="1" id="KW-0805">Transcription regulation</keyword>
<evidence type="ECO:0000256" key="2">
    <source>
        <dbReference type="ARBA" id="ARBA00023125"/>
    </source>
</evidence>
<dbReference type="PROSITE" id="PS01124">
    <property type="entry name" value="HTH_ARAC_FAMILY_2"/>
    <property type="match status" value="1"/>
</dbReference>
<dbReference type="InterPro" id="IPR018060">
    <property type="entry name" value="HTH_AraC"/>
</dbReference>
<gene>
    <name evidence="5" type="ORF">H9705_06850</name>
</gene>
<evidence type="ECO:0000313" key="5">
    <source>
        <dbReference type="EMBL" id="HJC15529.1"/>
    </source>
</evidence>
<dbReference type="SMART" id="SM00342">
    <property type="entry name" value="HTH_ARAC"/>
    <property type="match status" value="1"/>
</dbReference>
<dbReference type="CDD" id="cd00093">
    <property type="entry name" value="HTH_XRE"/>
    <property type="match status" value="1"/>
</dbReference>
<dbReference type="InterPro" id="IPR013096">
    <property type="entry name" value="Cupin_2"/>
</dbReference>